<keyword evidence="2" id="KW-0997">Cell inner membrane</keyword>
<keyword evidence="1" id="KW-1003">Cell membrane</keyword>
<dbReference type="RefSeq" id="WP_305450896.1">
    <property type="nucleotide sequence ID" value="NZ_JAUYVO010000008.1"/>
</dbReference>
<proteinExistence type="predicted"/>
<evidence type="ECO:0000313" key="6">
    <source>
        <dbReference type="EMBL" id="MDP2523384.1"/>
    </source>
</evidence>
<protein>
    <submittedName>
        <fullName evidence="6">TDP-N-acetylfucosamine:lipid II N-acetylfucosaminyltransferase</fullName>
        <ecNumber evidence="6">2.4.1.325</ecNumber>
    </submittedName>
</protein>
<comment type="caution">
    <text evidence="6">The sequence shown here is derived from an EMBL/GenBank/DDBJ whole genome shotgun (WGS) entry which is preliminary data.</text>
</comment>
<dbReference type="Proteomes" id="UP001177341">
    <property type="component" value="Unassembled WGS sequence"/>
</dbReference>
<evidence type="ECO:0000256" key="2">
    <source>
        <dbReference type="ARBA" id="ARBA00022519"/>
    </source>
</evidence>
<dbReference type="GO" id="GO:0102031">
    <property type="term" value="F:4-acetamido-4,6-dideoxy-D-galactose transferase activity"/>
    <property type="evidence" value="ECO:0007669"/>
    <property type="project" value="UniProtKB-EC"/>
</dbReference>
<keyword evidence="4 6" id="KW-0808">Transferase</keyword>
<evidence type="ECO:0000256" key="4">
    <source>
        <dbReference type="ARBA" id="ARBA00022679"/>
    </source>
</evidence>
<dbReference type="EC" id="2.4.1.325" evidence="6"/>
<dbReference type="EMBL" id="JAUYVO010000008">
    <property type="protein sequence ID" value="MDP2523384.1"/>
    <property type="molecule type" value="Genomic_DNA"/>
</dbReference>
<evidence type="ECO:0000256" key="5">
    <source>
        <dbReference type="ARBA" id="ARBA00023136"/>
    </source>
</evidence>
<evidence type="ECO:0000256" key="3">
    <source>
        <dbReference type="ARBA" id="ARBA00022676"/>
    </source>
</evidence>
<accession>A0ABT9EWE9</accession>
<dbReference type="InterPro" id="IPR009993">
    <property type="entry name" value="WecF"/>
</dbReference>
<organism evidence="6 7">
    <name type="scientific">Neptunomonas phycophila</name>
    <dbReference type="NCBI Taxonomy" id="1572645"/>
    <lineage>
        <taxon>Bacteria</taxon>
        <taxon>Pseudomonadati</taxon>
        <taxon>Pseudomonadota</taxon>
        <taxon>Gammaproteobacteria</taxon>
        <taxon>Oceanospirillales</taxon>
        <taxon>Oceanospirillaceae</taxon>
        <taxon>Neptunomonas</taxon>
    </lineage>
</organism>
<dbReference type="Pfam" id="PF07429">
    <property type="entry name" value="Glyco_transf_56"/>
    <property type="match status" value="1"/>
</dbReference>
<reference evidence="6" key="1">
    <citation type="submission" date="2023-07" db="EMBL/GenBank/DDBJ databases">
        <title>Genome content predicts the carbon catabolic preferences of heterotrophic bacteria.</title>
        <authorList>
            <person name="Gralka M."/>
        </authorList>
    </citation>
    <scope>NUCLEOTIDE SEQUENCE</scope>
    <source>
        <strain evidence="6">5G01</strain>
    </source>
</reference>
<sequence>MSKNILHVAKLNKFIPPFVDFVADEMPAVFPNQQFFFLGNSTKYPYKDRTNISHYGKGLISYFFSIFALYCKMMRADRVVLHGLFDKRVIYCLFFQPWSLKKCYWVIWGKDLYTYQDPKKGSKWKRLEFFRRKVIRDLGFLITYVNGDVELARKWYGAKGKHLNCIMYTTNLFSEVVVPEKSNKKINIQIGNSADPSNNHFDILDMLEPYKDENIAIYAPLSYGNKKHAASVIEAGHNMFGDKFFPMLDFMPFEKYLAFLGDIDIAVFNHKRQQGMGNIISLLGMGKKVYFRSDVTSWEVLDSLGLNIYDVNSFSVDLLTDDERIANKKIIRENFSREKLADQLKVIFEG</sequence>
<name>A0ABT9EWE9_9GAMM</name>
<evidence type="ECO:0000313" key="7">
    <source>
        <dbReference type="Proteomes" id="UP001177341"/>
    </source>
</evidence>
<keyword evidence="5" id="KW-0472">Membrane</keyword>
<evidence type="ECO:0000256" key="1">
    <source>
        <dbReference type="ARBA" id="ARBA00022475"/>
    </source>
</evidence>
<gene>
    <name evidence="6" type="ORF">Q8W30_12460</name>
</gene>
<keyword evidence="3 6" id="KW-0328">Glycosyltransferase</keyword>
<keyword evidence="7" id="KW-1185">Reference proteome</keyword>